<dbReference type="EMBL" id="WKKV01000011">
    <property type="protein sequence ID" value="MSE03819.1"/>
    <property type="molecule type" value="Genomic_DNA"/>
</dbReference>
<dbReference type="AlphaFoldDB" id="A0A6A8LPJ6"/>
<protein>
    <submittedName>
        <fullName evidence="1">Uncharacterized protein</fullName>
    </submittedName>
</protein>
<accession>A0A6A8LPJ6</accession>
<sequence>MTLHHFIGADKELPIGEYGRNPTLKPISELEIKGIDVNKCSQVKKNRKNSENSLVKVYDTEEDAYGIDIVHLDPGYEAVRNKFTHPYIYELQGYLHANSTPGQRKSIKSLFLFIEKHLSKGESIEIYSCLDGYEDEDKDESMGVVINLNTLQFGKHIKFKDINHLSHIFYLEDKQYVLVMK</sequence>
<evidence type="ECO:0000313" key="1">
    <source>
        <dbReference type="EMBL" id="MSE03819.1"/>
    </source>
</evidence>
<dbReference type="RefSeq" id="WP_004393030.1">
    <property type="nucleotide sequence ID" value="NZ_CAJGVF010000001.1"/>
</dbReference>
<comment type="caution">
    <text evidence="1">The sequence shown here is derived from an EMBL/GenBank/DDBJ whole genome shotgun (WGS) entry which is preliminary data.</text>
</comment>
<proteinExistence type="predicted"/>
<organism evidence="1">
    <name type="scientific">Bacillus velezensis</name>
    <dbReference type="NCBI Taxonomy" id="492670"/>
    <lineage>
        <taxon>Bacteria</taxon>
        <taxon>Bacillati</taxon>
        <taxon>Bacillota</taxon>
        <taxon>Bacilli</taxon>
        <taxon>Bacillales</taxon>
        <taxon>Bacillaceae</taxon>
        <taxon>Bacillus</taxon>
        <taxon>Bacillus amyloliquefaciens group</taxon>
    </lineage>
</organism>
<reference evidence="1" key="1">
    <citation type="submission" date="2019-11" db="EMBL/GenBank/DDBJ databases">
        <title>Draft Genome Sequence of Plant Growth-Promoting Rhizosphere-Associated Bacteria.</title>
        <authorList>
            <person name="Vasilyev I.Y."/>
            <person name="Radchenko V."/>
            <person name="Ilnitskaya E.V."/>
        </authorList>
    </citation>
    <scope>NUCLEOTIDE SEQUENCE</scope>
    <source>
        <strain evidence="1">VRA_517_n</strain>
    </source>
</reference>
<name>A0A6A8LPJ6_BACVE</name>
<gene>
    <name evidence="1" type="ORF">GKC39_17390</name>
</gene>